<dbReference type="CDD" id="cd06581">
    <property type="entry name" value="TM_PBP1_LivM_like"/>
    <property type="match status" value="1"/>
</dbReference>
<keyword evidence="5 7" id="KW-0472">Membrane</keyword>
<dbReference type="Pfam" id="PF02653">
    <property type="entry name" value="BPD_transp_2"/>
    <property type="match status" value="1"/>
</dbReference>
<accession>A0A3N0E3V0</accession>
<dbReference type="OrthoDB" id="9814461at2"/>
<dbReference type="GO" id="GO:0015658">
    <property type="term" value="F:branched-chain amino acid transmembrane transporter activity"/>
    <property type="evidence" value="ECO:0007669"/>
    <property type="project" value="InterPro"/>
</dbReference>
<keyword evidence="2" id="KW-1003">Cell membrane</keyword>
<organism evidence="8 9">
    <name type="scientific">Halostreptopolyspora alba</name>
    <dbReference type="NCBI Taxonomy" id="2487137"/>
    <lineage>
        <taxon>Bacteria</taxon>
        <taxon>Bacillati</taxon>
        <taxon>Actinomycetota</taxon>
        <taxon>Actinomycetes</taxon>
        <taxon>Streptosporangiales</taxon>
        <taxon>Nocardiopsidaceae</taxon>
        <taxon>Halostreptopolyspora</taxon>
    </lineage>
</organism>
<feature type="transmembrane region" description="Helical" evidence="7">
    <location>
        <begin position="35"/>
        <end position="53"/>
    </location>
</feature>
<feature type="transmembrane region" description="Helical" evidence="7">
    <location>
        <begin position="270"/>
        <end position="293"/>
    </location>
</feature>
<proteinExistence type="predicted"/>
<dbReference type="InterPro" id="IPR017778">
    <property type="entry name" value="ABC_transptr_urea_perm_UrtC"/>
</dbReference>
<evidence type="ECO:0000256" key="7">
    <source>
        <dbReference type="SAM" id="Phobius"/>
    </source>
</evidence>
<keyword evidence="3 7" id="KW-0812">Transmembrane</keyword>
<name>A0A3N0E3V0_9ACTN</name>
<dbReference type="Proteomes" id="UP000269198">
    <property type="component" value="Unassembled WGS sequence"/>
</dbReference>
<dbReference type="NCBIfam" id="TIGR03408">
    <property type="entry name" value="urea_trans_UrtC"/>
    <property type="match status" value="1"/>
</dbReference>
<protein>
    <submittedName>
        <fullName evidence="8">Urea ABC transporter permease subunit UrtC</fullName>
    </submittedName>
</protein>
<feature type="transmembrane region" description="Helical" evidence="7">
    <location>
        <begin position="170"/>
        <end position="189"/>
    </location>
</feature>
<feature type="transmembrane region" description="Helical" evidence="7">
    <location>
        <begin position="339"/>
        <end position="358"/>
    </location>
</feature>
<evidence type="ECO:0000256" key="5">
    <source>
        <dbReference type="ARBA" id="ARBA00023136"/>
    </source>
</evidence>
<evidence type="ECO:0000313" key="8">
    <source>
        <dbReference type="EMBL" id="RNL82459.1"/>
    </source>
</evidence>
<evidence type="ECO:0000256" key="1">
    <source>
        <dbReference type="ARBA" id="ARBA00004651"/>
    </source>
</evidence>
<keyword evidence="9" id="KW-1185">Reference proteome</keyword>
<feature type="compositionally biased region" description="Polar residues" evidence="6">
    <location>
        <begin position="394"/>
        <end position="406"/>
    </location>
</feature>
<feature type="transmembrane region" description="Helical" evidence="7">
    <location>
        <begin position="305"/>
        <end position="327"/>
    </location>
</feature>
<dbReference type="InterPro" id="IPR001851">
    <property type="entry name" value="ABC_transp_permease"/>
</dbReference>
<comment type="subcellular location">
    <subcellularLocation>
        <location evidence="1">Cell membrane</location>
        <topology evidence="1">Multi-pass membrane protein</topology>
    </subcellularLocation>
</comment>
<dbReference type="AlphaFoldDB" id="A0A3N0E3V0"/>
<evidence type="ECO:0000313" key="9">
    <source>
        <dbReference type="Proteomes" id="UP000269198"/>
    </source>
</evidence>
<dbReference type="RefSeq" id="WP_123202831.1">
    <property type="nucleotide sequence ID" value="NZ_RJMB01000023.1"/>
</dbReference>
<dbReference type="PANTHER" id="PTHR30482">
    <property type="entry name" value="HIGH-AFFINITY BRANCHED-CHAIN AMINO ACID TRANSPORT SYSTEM PERMEASE"/>
    <property type="match status" value="1"/>
</dbReference>
<dbReference type="PANTHER" id="PTHR30482:SF4">
    <property type="entry name" value="SLR1201 PROTEIN"/>
    <property type="match status" value="1"/>
</dbReference>
<feature type="transmembrane region" description="Helical" evidence="7">
    <location>
        <begin position="59"/>
        <end position="78"/>
    </location>
</feature>
<keyword evidence="4 7" id="KW-1133">Transmembrane helix</keyword>
<reference evidence="8 9" key="1">
    <citation type="submission" date="2018-11" db="EMBL/GenBank/DDBJ databases">
        <title>The genome draft of YIM 96095.</title>
        <authorList>
            <person name="Tang S.-K."/>
            <person name="Chunyu W.-X."/>
            <person name="Feng Y.-Z."/>
        </authorList>
    </citation>
    <scope>NUCLEOTIDE SEQUENCE [LARGE SCALE GENOMIC DNA]</scope>
    <source>
        <strain evidence="8 9">YIM 96095</strain>
    </source>
</reference>
<evidence type="ECO:0000256" key="3">
    <source>
        <dbReference type="ARBA" id="ARBA00022692"/>
    </source>
</evidence>
<sequence length="406" mass="42739">MTAEDTRATTRPAPTAASAAIPDPRPTPLARARDPLTVVALVAAALLVLPLFLDQFRLNLFAQYLCYAIVAIGIALAWGRGGMLTLGHGVYFGLGGYALAMHLTLARVAEDPMAQGGLPDFMVWSGLETLPLLWRPFANPAFALFAVVAVPGLVAALLGWSVFRQRVRGAYFAILNQALAAAFVILLVGQQHLTGGTNGLTDFPTFAGNDLYSPEAQWVVYVIVVVTTALVYLMFRHVAGSRYGSLLVAVRDGEDRVRFLGYNPTWVKTLAYALSAMAAGLAGALFVPVMGIISPEMLGVVPSITFVLAVAIGGRYSIAGAAVGAVVMNAAQTTFSESFAGGWIYLQGLLFVVVIVFAPRGLAGVVQSTTAALQRARRARATGGTPDSTHRTSDTPQGTDASGSPR</sequence>
<feature type="transmembrane region" description="Helical" evidence="7">
    <location>
        <begin position="141"/>
        <end position="163"/>
    </location>
</feature>
<feature type="region of interest" description="Disordered" evidence="6">
    <location>
        <begin position="376"/>
        <end position="406"/>
    </location>
</feature>
<feature type="region of interest" description="Disordered" evidence="6">
    <location>
        <begin position="1"/>
        <end position="28"/>
    </location>
</feature>
<feature type="transmembrane region" description="Helical" evidence="7">
    <location>
        <begin position="218"/>
        <end position="235"/>
    </location>
</feature>
<evidence type="ECO:0000256" key="2">
    <source>
        <dbReference type="ARBA" id="ARBA00022475"/>
    </source>
</evidence>
<comment type="caution">
    <text evidence="8">The sequence shown here is derived from an EMBL/GenBank/DDBJ whole genome shotgun (WGS) entry which is preliminary data.</text>
</comment>
<dbReference type="EMBL" id="RJMB01000023">
    <property type="protein sequence ID" value="RNL82459.1"/>
    <property type="molecule type" value="Genomic_DNA"/>
</dbReference>
<dbReference type="InterPro" id="IPR043428">
    <property type="entry name" value="LivM-like"/>
</dbReference>
<gene>
    <name evidence="8" type="primary">urtC</name>
    <name evidence="8" type="ORF">EFW17_19320</name>
</gene>
<dbReference type="GO" id="GO:0005886">
    <property type="term" value="C:plasma membrane"/>
    <property type="evidence" value="ECO:0007669"/>
    <property type="project" value="UniProtKB-SubCell"/>
</dbReference>
<feature type="compositionally biased region" description="Low complexity" evidence="6">
    <location>
        <begin position="9"/>
        <end position="22"/>
    </location>
</feature>
<feature type="transmembrane region" description="Helical" evidence="7">
    <location>
        <begin position="90"/>
        <end position="109"/>
    </location>
</feature>
<evidence type="ECO:0000256" key="6">
    <source>
        <dbReference type="SAM" id="MobiDB-lite"/>
    </source>
</evidence>
<evidence type="ECO:0000256" key="4">
    <source>
        <dbReference type="ARBA" id="ARBA00022989"/>
    </source>
</evidence>